<feature type="signal peptide" evidence="1">
    <location>
        <begin position="1"/>
        <end position="23"/>
    </location>
</feature>
<gene>
    <name evidence="2" type="ORF">ACFSUF_09825</name>
</gene>
<evidence type="ECO:0000313" key="3">
    <source>
        <dbReference type="Proteomes" id="UP001597541"/>
    </source>
</evidence>
<comment type="caution">
    <text evidence="2">The sequence shown here is derived from an EMBL/GenBank/DDBJ whole genome shotgun (WGS) entry which is preliminary data.</text>
</comment>
<keyword evidence="1" id="KW-0732">Signal</keyword>
<sequence length="105" mass="11596">MRLFPMLLILSLFAAVLCGPAQASQQPSYAKWGQLAVKETQKAYAGAPITDYLYMGRTILAPNRAQEKFKLIVRKGTKLVGVLVTVTIELPSEKFVSILLRETSP</sequence>
<dbReference type="RefSeq" id="WP_377602479.1">
    <property type="nucleotide sequence ID" value="NZ_JBHUME010000007.1"/>
</dbReference>
<accession>A0ABW5PDQ6</accession>
<proteinExistence type="predicted"/>
<name>A0ABW5PDQ6_9BACL</name>
<organism evidence="2 3">
    <name type="scientific">Paenibacillus gansuensis</name>
    <dbReference type="NCBI Taxonomy" id="306542"/>
    <lineage>
        <taxon>Bacteria</taxon>
        <taxon>Bacillati</taxon>
        <taxon>Bacillota</taxon>
        <taxon>Bacilli</taxon>
        <taxon>Bacillales</taxon>
        <taxon>Paenibacillaceae</taxon>
        <taxon>Paenibacillus</taxon>
    </lineage>
</organism>
<dbReference type="Gene3D" id="3.10.450.390">
    <property type="entry name" value="Protein of unknown function DUF3889"/>
    <property type="match status" value="1"/>
</dbReference>
<dbReference type="EMBL" id="JBHUME010000007">
    <property type="protein sequence ID" value="MFD2612718.1"/>
    <property type="molecule type" value="Genomic_DNA"/>
</dbReference>
<protein>
    <submittedName>
        <fullName evidence="2">DUF3889 domain-containing protein</fullName>
    </submittedName>
</protein>
<evidence type="ECO:0000313" key="2">
    <source>
        <dbReference type="EMBL" id="MFD2612718.1"/>
    </source>
</evidence>
<dbReference type="InterPro" id="IPR024987">
    <property type="entry name" value="DUF3889"/>
</dbReference>
<evidence type="ECO:0000256" key="1">
    <source>
        <dbReference type="SAM" id="SignalP"/>
    </source>
</evidence>
<reference evidence="3" key="1">
    <citation type="journal article" date="2019" name="Int. J. Syst. Evol. Microbiol.">
        <title>The Global Catalogue of Microorganisms (GCM) 10K type strain sequencing project: providing services to taxonomists for standard genome sequencing and annotation.</title>
        <authorList>
            <consortium name="The Broad Institute Genomics Platform"/>
            <consortium name="The Broad Institute Genome Sequencing Center for Infectious Disease"/>
            <person name="Wu L."/>
            <person name="Ma J."/>
        </authorList>
    </citation>
    <scope>NUCLEOTIDE SEQUENCE [LARGE SCALE GENOMIC DNA]</scope>
    <source>
        <strain evidence="3">KCTC 3950</strain>
    </source>
</reference>
<dbReference type="Proteomes" id="UP001597541">
    <property type="component" value="Unassembled WGS sequence"/>
</dbReference>
<keyword evidence="3" id="KW-1185">Reference proteome</keyword>
<feature type="chain" id="PRO_5046087563" evidence="1">
    <location>
        <begin position="24"/>
        <end position="105"/>
    </location>
</feature>
<dbReference type="Pfam" id="PF13028">
    <property type="entry name" value="DUF3889"/>
    <property type="match status" value="1"/>
</dbReference>